<evidence type="ECO:0000313" key="3">
    <source>
        <dbReference type="Proteomes" id="UP000324748"/>
    </source>
</evidence>
<dbReference type="EMBL" id="VSWC01000014">
    <property type="protein sequence ID" value="KAA1115378.1"/>
    <property type="molecule type" value="Genomic_DNA"/>
</dbReference>
<keyword evidence="3" id="KW-1185">Reference proteome</keyword>
<evidence type="ECO:0000256" key="1">
    <source>
        <dbReference type="SAM" id="MobiDB-lite"/>
    </source>
</evidence>
<dbReference type="Proteomes" id="UP000324748">
    <property type="component" value="Unassembled WGS sequence"/>
</dbReference>
<protein>
    <submittedName>
        <fullName evidence="2">Uncharacterized protein</fullName>
    </submittedName>
</protein>
<dbReference type="AlphaFoldDB" id="A0A5B0QQ93"/>
<accession>A0A5B0QQ93</accession>
<gene>
    <name evidence="2" type="ORF">PGT21_035805</name>
</gene>
<name>A0A5B0QQ93_PUCGR</name>
<dbReference type="OrthoDB" id="10486286at2759"/>
<proteinExistence type="predicted"/>
<feature type="region of interest" description="Disordered" evidence="1">
    <location>
        <begin position="69"/>
        <end position="97"/>
    </location>
</feature>
<feature type="compositionally biased region" description="Basic and acidic residues" evidence="1">
    <location>
        <begin position="69"/>
        <end position="86"/>
    </location>
</feature>
<comment type="caution">
    <text evidence="2">The sequence shown here is derived from an EMBL/GenBank/DDBJ whole genome shotgun (WGS) entry which is preliminary data.</text>
</comment>
<sequence>MKLENIVELKPPDTKQEDVILGWAKFFQGYKGSFARLKEILKLTDADHENQIKQLVKLAHFVRFPMEKEHSGRSQEEMLTRIQSDKKSRKSQQQRTEYKRFEKFHDYDEDEIAGKFIAIVEAAGDLSVFRCYWARFYQGGRDSFPELKKRLKLTYQDHQHIKIIRKFFQLAYFNRFPNRQDSSRMSTDKILIALRPKKSSP</sequence>
<evidence type="ECO:0000313" key="2">
    <source>
        <dbReference type="EMBL" id="KAA1115378.1"/>
    </source>
</evidence>
<organism evidence="2 3">
    <name type="scientific">Puccinia graminis f. sp. tritici</name>
    <dbReference type="NCBI Taxonomy" id="56615"/>
    <lineage>
        <taxon>Eukaryota</taxon>
        <taxon>Fungi</taxon>
        <taxon>Dikarya</taxon>
        <taxon>Basidiomycota</taxon>
        <taxon>Pucciniomycotina</taxon>
        <taxon>Pucciniomycetes</taxon>
        <taxon>Pucciniales</taxon>
        <taxon>Pucciniaceae</taxon>
        <taxon>Puccinia</taxon>
    </lineage>
</organism>
<reference evidence="2 3" key="1">
    <citation type="submission" date="2019-05" db="EMBL/GenBank/DDBJ databases">
        <title>Emergence of the Ug99 lineage of the wheat stem rust pathogen through somatic hybridization.</title>
        <authorList>
            <person name="Li F."/>
            <person name="Upadhyaya N.M."/>
            <person name="Sperschneider J."/>
            <person name="Matny O."/>
            <person name="Nguyen-Phuc H."/>
            <person name="Mago R."/>
            <person name="Raley C."/>
            <person name="Miller M.E."/>
            <person name="Silverstein K.A.T."/>
            <person name="Henningsen E."/>
            <person name="Hirsch C.D."/>
            <person name="Visser B."/>
            <person name="Pretorius Z.A."/>
            <person name="Steffenson B.J."/>
            <person name="Schwessinger B."/>
            <person name="Dodds P.N."/>
            <person name="Figueroa M."/>
        </authorList>
    </citation>
    <scope>NUCLEOTIDE SEQUENCE [LARGE SCALE GENOMIC DNA]</scope>
    <source>
        <strain evidence="2">21-0</strain>
    </source>
</reference>